<accession>A0AC35FZJ8</accession>
<proteinExistence type="predicted"/>
<reference evidence="2" key="1">
    <citation type="submission" date="2022-11" db="UniProtKB">
        <authorList>
            <consortium name="WormBaseParasite"/>
        </authorList>
    </citation>
    <scope>IDENTIFICATION</scope>
</reference>
<evidence type="ECO:0000313" key="1">
    <source>
        <dbReference type="Proteomes" id="UP000887580"/>
    </source>
</evidence>
<protein>
    <submittedName>
        <fullName evidence="2">Piwi domain-containing protein</fullName>
    </submittedName>
</protein>
<sequence>IDTTVVHAKFVEFYLNSHIAIQGTAKTPRYTILFTNEQGATLDLYQRWTNALCYNFQIVNSPVSVPAPVYVANCYAERGRQIANNFRLTKLSPEQLKAGLAMSAEDEKDDTKSEYYLKSLQYNYSCRPQLRSRRINA</sequence>
<name>A0AC35FZJ8_9BILA</name>
<dbReference type="Proteomes" id="UP000887580">
    <property type="component" value="Unplaced"/>
</dbReference>
<organism evidence="1 2">
    <name type="scientific">Panagrolaimus sp. PS1159</name>
    <dbReference type="NCBI Taxonomy" id="55785"/>
    <lineage>
        <taxon>Eukaryota</taxon>
        <taxon>Metazoa</taxon>
        <taxon>Ecdysozoa</taxon>
        <taxon>Nematoda</taxon>
        <taxon>Chromadorea</taxon>
        <taxon>Rhabditida</taxon>
        <taxon>Tylenchina</taxon>
        <taxon>Panagrolaimomorpha</taxon>
        <taxon>Panagrolaimoidea</taxon>
        <taxon>Panagrolaimidae</taxon>
        <taxon>Panagrolaimus</taxon>
    </lineage>
</organism>
<dbReference type="WBParaSite" id="PS1159_v2.g22422.t1">
    <property type="protein sequence ID" value="PS1159_v2.g22422.t1"/>
    <property type="gene ID" value="PS1159_v2.g22422"/>
</dbReference>
<evidence type="ECO:0000313" key="2">
    <source>
        <dbReference type="WBParaSite" id="PS1159_v2.g22422.t1"/>
    </source>
</evidence>